<dbReference type="PANTHER" id="PTHR10229:SF0">
    <property type="entry name" value="GTP-BINDING PROTEIN 6-RELATED"/>
    <property type="match status" value="1"/>
</dbReference>
<dbReference type="GO" id="GO:0043022">
    <property type="term" value="F:ribosome binding"/>
    <property type="evidence" value="ECO:0007669"/>
    <property type="project" value="TreeGrafter"/>
</dbReference>
<dbReference type="Gene3D" id="3.40.50.11060">
    <property type="entry name" value="GTPase HflX, N-terminal domain"/>
    <property type="match status" value="1"/>
</dbReference>
<dbReference type="Gene3D" id="3.40.50.300">
    <property type="entry name" value="P-loop containing nucleotide triphosphate hydrolases"/>
    <property type="match status" value="1"/>
</dbReference>
<dbReference type="Proteomes" id="UP000005408">
    <property type="component" value="Unassembled WGS sequence"/>
</dbReference>
<dbReference type="GO" id="GO:0005737">
    <property type="term" value="C:cytoplasm"/>
    <property type="evidence" value="ECO:0007669"/>
    <property type="project" value="TreeGrafter"/>
</dbReference>
<keyword evidence="4" id="KW-0342">GTP-binding</keyword>
<dbReference type="EnsemblMetazoa" id="G6171.1">
    <property type="protein sequence ID" value="G6171.1:cds"/>
    <property type="gene ID" value="G6171"/>
</dbReference>
<dbReference type="NCBIfam" id="TIGR03156">
    <property type="entry name" value="GTP_HflX"/>
    <property type="match status" value="1"/>
</dbReference>
<dbReference type="InterPro" id="IPR025121">
    <property type="entry name" value="GTPase_HflX_N"/>
</dbReference>
<dbReference type="GO" id="GO:0005525">
    <property type="term" value="F:GTP binding"/>
    <property type="evidence" value="ECO:0007669"/>
    <property type="project" value="UniProtKB-KW"/>
</dbReference>
<dbReference type="InterPro" id="IPR030394">
    <property type="entry name" value="G_HFLX_dom"/>
</dbReference>
<proteinExistence type="predicted"/>
<name>A0A8W8NH89_MAGGI</name>
<keyword evidence="2" id="KW-0547">Nucleotide-binding</keyword>
<dbReference type="OMA" id="IDVANKC"/>
<evidence type="ECO:0000313" key="7">
    <source>
        <dbReference type="Proteomes" id="UP000005408"/>
    </source>
</evidence>
<dbReference type="InterPro" id="IPR042108">
    <property type="entry name" value="GTPase_HflX_N_sf"/>
</dbReference>
<dbReference type="Pfam" id="PF16360">
    <property type="entry name" value="GTP-bdg_M"/>
    <property type="match status" value="1"/>
</dbReference>
<dbReference type="InterPro" id="IPR006073">
    <property type="entry name" value="GTP-bd"/>
</dbReference>
<dbReference type="PROSITE" id="PS51705">
    <property type="entry name" value="G_HFLX"/>
    <property type="match status" value="1"/>
</dbReference>
<dbReference type="AlphaFoldDB" id="A0A8W8NH89"/>
<evidence type="ECO:0000259" key="5">
    <source>
        <dbReference type="PROSITE" id="PS51705"/>
    </source>
</evidence>
<dbReference type="PANTHER" id="PTHR10229">
    <property type="entry name" value="GTP-BINDING PROTEIN HFLX"/>
    <property type="match status" value="1"/>
</dbReference>
<evidence type="ECO:0000313" key="6">
    <source>
        <dbReference type="EnsemblMetazoa" id="G6171.1:cds"/>
    </source>
</evidence>
<dbReference type="InterPro" id="IPR027417">
    <property type="entry name" value="P-loop_NTPase"/>
</dbReference>
<protein>
    <recommendedName>
        <fullName evidence="5">Hflx-type G domain-containing protein</fullName>
    </recommendedName>
</protein>
<dbReference type="InterPro" id="IPR032305">
    <property type="entry name" value="GTP-bd_M"/>
</dbReference>
<dbReference type="OrthoDB" id="10268034at2759"/>
<dbReference type="CDD" id="cd01878">
    <property type="entry name" value="HflX"/>
    <property type="match status" value="1"/>
</dbReference>
<sequence>MFLRSLRPTCHLCKINCSRKQSTWLSLSHAARIRRMCSGQKLQTHSQQNNTKFSYKPLCCFSTTNPVCKERGRKPGRDENEESIINKLAESQDEEADALHETDEYKQVLQEEFHYDGVHHSLMIIHPAIRWEKDKPRSTTPELQLSEACALVHSLPQWRVADTKIIKVKSHGGFIFMKGQLKELTDLVKSHKNISAVFVNVDILKINQVAMLQGAWQLPVFDRYTLVLHIFREYAHTREAKLQIALAEIPYIRGRLEQINEGQHDHVTGKMHYVVSGGFRFTYIQKRHALVAERERRLRGELEKVRQQREVLRQNRINQQYPTVAVVGYTNCGKTTLIKALTEDESLTPENRLFATLDVTVHQAFLKNMKVLLIDTVGFISDIPKTLMEAFSATLEDALIADVVLHVRDLSHPDYRNQDENVVDILGKLLSEEKLQNMLVVNNKCDLLSDDEKSSDGLNISAVTGSGLDELKTRLEEAIIKSTGRMRKVFRIPVGGDHLSWLYKNSTVLSITDGENGDSYLVETIINTAAYGKFKHLFSTNKRKP</sequence>
<organism evidence="6 7">
    <name type="scientific">Magallana gigas</name>
    <name type="common">Pacific oyster</name>
    <name type="synonym">Crassostrea gigas</name>
    <dbReference type="NCBI Taxonomy" id="29159"/>
    <lineage>
        <taxon>Eukaryota</taxon>
        <taxon>Metazoa</taxon>
        <taxon>Spiralia</taxon>
        <taxon>Lophotrochozoa</taxon>
        <taxon>Mollusca</taxon>
        <taxon>Bivalvia</taxon>
        <taxon>Autobranchia</taxon>
        <taxon>Pteriomorphia</taxon>
        <taxon>Ostreida</taxon>
        <taxon>Ostreoidea</taxon>
        <taxon>Ostreidae</taxon>
        <taxon>Magallana</taxon>
    </lineage>
</organism>
<evidence type="ECO:0000256" key="3">
    <source>
        <dbReference type="ARBA" id="ARBA00022842"/>
    </source>
</evidence>
<feature type="domain" description="Hflx-type G" evidence="5">
    <location>
        <begin position="322"/>
        <end position="483"/>
    </location>
</feature>
<dbReference type="SUPFAM" id="SSF52540">
    <property type="entry name" value="P-loop containing nucleoside triphosphate hydrolases"/>
    <property type="match status" value="1"/>
</dbReference>
<reference evidence="6" key="1">
    <citation type="submission" date="2022-08" db="UniProtKB">
        <authorList>
            <consortium name="EnsemblMetazoa"/>
        </authorList>
    </citation>
    <scope>IDENTIFICATION</scope>
    <source>
        <strain evidence="6">05x7-T-G4-1.051#20</strain>
    </source>
</reference>
<evidence type="ECO:0000256" key="2">
    <source>
        <dbReference type="ARBA" id="ARBA00022741"/>
    </source>
</evidence>
<evidence type="ECO:0000256" key="1">
    <source>
        <dbReference type="ARBA" id="ARBA00022723"/>
    </source>
</evidence>
<evidence type="ECO:0000256" key="4">
    <source>
        <dbReference type="ARBA" id="ARBA00023134"/>
    </source>
</evidence>
<dbReference type="FunFam" id="3.40.50.300:FF:000886">
    <property type="entry name" value="Putative GTP-binding protein 6"/>
    <property type="match status" value="1"/>
</dbReference>
<keyword evidence="7" id="KW-1185">Reference proteome</keyword>
<dbReference type="GO" id="GO:0046872">
    <property type="term" value="F:metal ion binding"/>
    <property type="evidence" value="ECO:0007669"/>
    <property type="project" value="UniProtKB-KW"/>
</dbReference>
<keyword evidence="3" id="KW-0460">Magnesium</keyword>
<dbReference type="EnsemblMetazoa" id="G6171.3">
    <property type="protein sequence ID" value="G6171.3:cds"/>
    <property type="gene ID" value="G6171"/>
</dbReference>
<dbReference type="InterPro" id="IPR016496">
    <property type="entry name" value="GTPase_HflX"/>
</dbReference>
<dbReference type="Pfam" id="PF01926">
    <property type="entry name" value="MMR_HSR1"/>
    <property type="match status" value="1"/>
</dbReference>
<accession>A0A8W8NH89</accession>
<keyword evidence="1" id="KW-0479">Metal-binding</keyword>
<dbReference type="Pfam" id="PF13167">
    <property type="entry name" value="GTP-bdg_N"/>
    <property type="match status" value="1"/>
</dbReference>